<gene>
    <name evidence="3" type="ORF">AK830_g7615</name>
</gene>
<evidence type="ECO:0000313" key="3">
    <source>
        <dbReference type="EMBL" id="KPM38938.1"/>
    </source>
</evidence>
<organism evidence="3 4">
    <name type="scientific">Neonectria ditissima</name>
    <dbReference type="NCBI Taxonomy" id="78410"/>
    <lineage>
        <taxon>Eukaryota</taxon>
        <taxon>Fungi</taxon>
        <taxon>Dikarya</taxon>
        <taxon>Ascomycota</taxon>
        <taxon>Pezizomycotina</taxon>
        <taxon>Sordariomycetes</taxon>
        <taxon>Hypocreomycetidae</taxon>
        <taxon>Hypocreales</taxon>
        <taxon>Nectriaceae</taxon>
        <taxon>Neonectria</taxon>
    </lineage>
</organism>
<keyword evidence="4" id="KW-1185">Reference proteome</keyword>
<protein>
    <submittedName>
        <fullName evidence="3">Uncharacterized protein</fullName>
    </submittedName>
</protein>
<accession>A0A0P7B9S9</accession>
<comment type="caution">
    <text evidence="3">The sequence shown here is derived from an EMBL/GenBank/DDBJ whole genome shotgun (WGS) entry which is preliminary data.</text>
</comment>
<proteinExistence type="predicted"/>
<keyword evidence="1" id="KW-0175">Coiled coil</keyword>
<name>A0A0P7B9S9_9HYPO</name>
<dbReference type="AlphaFoldDB" id="A0A0P7B9S9"/>
<evidence type="ECO:0000256" key="1">
    <source>
        <dbReference type="SAM" id="Coils"/>
    </source>
</evidence>
<reference evidence="3 4" key="1">
    <citation type="submission" date="2015-09" db="EMBL/GenBank/DDBJ databases">
        <title>Draft genome of a European isolate of the apple canker pathogen Neonectria ditissima.</title>
        <authorList>
            <person name="Gomez-Cortecero A."/>
            <person name="Harrison R.J."/>
            <person name="Armitage A.D."/>
        </authorList>
    </citation>
    <scope>NUCLEOTIDE SEQUENCE [LARGE SCALE GENOMIC DNA]</scope>
    <source>
        <strain evidence="3 4">R09/05</strain>
    </source>
</reference>
<dbReference type="Proteomes" id="UP000050424">
    <property type="component" value="Unassembled WGS sequence"/>
</dbReference>
<dbReference type="OrthoDB" id="4507572at2759"/>
<feature type="compositionally biased region" description="Low complexity" evidence="2">
    <location>
        <begin position="507"/>
        <end position="518"/>
    </location>
</feature>
<feature type="region of interest" description="Disordered" evidence="2">
    <location>
        <begin position="1"/>
        <end position="60"/>
    </location>
</feature>
<sequence>MWDNLKPGAGPGSQPKLVPPQSLKERAFRGQTSQPQSQPQHHSRATSGRQNIDDGYGDDQAFWQNDFDNRLNGLGIRNAPLRYEVRRGKTVPQPGTSQQRQLAAQTCRRGLASFLSQRQRLQNVACLGWRSTDIDASRFEAGACELRDPEVGAAHRLPLMAQRSLSWLYVGLDSCAVVNSPPLDSDDTEAPPAHHPPPRNPRRLNPHDWRPTSSLYGDNEPKDHHHPPSAPSKSKTPARDMYGRPTAGDISPPSSPDINATLHGAYPDDVSPIDEDPDQSQQDLLYGIRNASLQEPRSHIPTMRRERRAEPDRPAGNLKQSRSKDMLRDQQSDAVQHPWEAVPGQIEGPHAGRAGFGLTTTVTGPQVSRSGNSAPTFGQRMRQLTRGKTDPVENRPPWNGASGRAPLVDPVRDDLSAAPLGLARRSSKRGGRAGGVSPESSNIAASTVRRLLPSRSNQKLKEASKTPSPEPRSHGAPSHAYPSPPYNDSPISQSHAPVPTSRPAPAAPRLAPNLPDPNKAIKRKPSPSTHVQSHHPHNSVSSSVYTAYTDQSVATYVPRLATAAPTSPFSAEDPWVPPPSRFSVTTCNTTTPDSPRHSIEEERPPMPTPPQQFHSVMDRRRPVPGGDSAKTPTDEPIVISIKSTLSSSKPGNTAASTDRPVSIVSTTKALPPAPPEVQSAGDRVAYLNARLDSLAHRRGNINKGIKQMTELMPTDNLMSSAEVLRKREIEKQKVEDLKEELAEIQREEYDLGLKLYRANKRLERESNFESSALWVRRATG</sequence>
<dbReference type="EMBL" id="LKCW01000120">
    <property type="protein sequence ID" value="KPM38938.1"/>
    <property type="molecule type" value="Genomic_DNA"/>
</dbReference>
<dbReference type="STRING" id="78410.A0A0P7B9S9"/>
<feature type="region of interest" description="Disordered" evidence="2">
    <location>
        <begin position="181"/>
        <end position="544"/>
    </location>
</feature>
<dbReference type="PANTHER" id="PTHR42023">
    <property type="entry name" value="BHLH DOMAIN-CONTAINING PROTEIN"/>
    <property type="match status" value="1"/>
</dbReference>
<feature type="compositionally biased region" description="Basic and acidic residues" evidence="2">
    <location>
        <begin position="303"/>
        <end position="313"/>
    </location>
</feature>
<dbReference type="PANTHER" id="PTHR42023:SF1">
    <property type="entry name" value="BHLH DOMAIN-CONTAINING PROTEIN"/>
    <property type="match status" value="1"/>
</dbReference>
<evidence type="ECO:0000313" key="4">
    <source>
        <dbReference type="Proteomes" id="UP000050424"/>
    </source>
</evidence>
<feature type="compositionally biased region" description="Basic and acidic residues" evidence="2">
    <location>
        <begin position="594"/>
        <end position="604"/>
    </location>
</feature>
<evidence type="ECO:0000256" key="2">
    <source>
        <dbReference type="SAM" id="MobiDB-lite"/>
    </source>
</evidence>
<feature type="coiled-coil region" evidence="1">
    <location>
        <begin position="720"/>
        <end position="754"/>
    </location>
</feature>
<feature type="compositionally biased region" description="Polar residues" evidence="2">
    <location>
        <begin position="582"/>
        <end position="593"/>
    </location>
</feature>
<feature type="compositionally biased region" description="Polar residues" evidence="2">
    <location>
        <begin position="358"/>
        <end position="376"/>
    </location>
</feature>
<feature type="compositionally biased region" description="Basic and acidic residues" evidence="2">
    <location>
        <begin position="322"/>
        <end position="331"/>
    </location>
</feature>
<feature type="region of interest" description="Disordered" evidence="2">
    <location>
        <begin position="565"/>
        <end position="636"/>
    </location>
</feature>